<dbReference type="Gramene" id="ONI20421">
    <property type="protein sequence ID" value="ONI20421"/>
    <property type="gene ID" value="PRUPE_2G014600"/>
</dbReference>
<protein>
    <submittedName>
        <fullName evidence="2">Uncharacterized protein</fullName>
    </submittedName>
</protein>
<gene>
    <name evidence="2" type="ORF">PRUPE_2G014600</name>
</gene>
<accession>A0A251Q9A7</accession>
<sequence length="92" mass="10461">MHQPTEQRHAKKPSRVMIKGQDVHASANRTKKVCILFLLLLVGLSFISTFFLVFVLFYALVLCPCLVLSSQKNWFIRKIAISNFTGGSETFK</sequence>
<keyword evidence="3" id="KW-1185">Reference proteome</keyword>
<dbReference type="AlphaFoldDB" id="A0A251Q9A7"/>
<proteinExistence type="predicted"/>
<keyword evidence="1" id="KW-0812">Transmembrane</keyword>
<evidence type="ECO:0000313" key="2">
    <source>
        <dbReference type="EMBL" id="ONI20421.1"/>
    </source>
</evidence>
<evidence type="ECO:0000256" key="1">
    <source>
        <dbReference type="SAM" id="Phobius"/>
    </source>
</evidence>
<keyword evidence="1" id="KW-1133">Transmembrane helix</keyword>
<keyword evidence="1" id="KW-0472">Membrane</keyword>
<evidence type="ECO:0000313" key="3">
    <source>
        <dbReference type="Proteomes" id="UP000006882"/>
    </source>
</evidence>
<name>A0A251Q9A7_PRUPE</name>
<feature type="transmembrane region" description="Helical" evidence="1">
    <location>
        <begin position="35"/>
        <end position="68"/>
    </location>
</feature>
<dbReference type="EMBL" id="CM007652">
    <property type="protein sequence ID" value="ONI20421.1"/>
    <property type="molecule type" value="Genomic_DNA"/>
</dbReference>
<reference evidence="2 3" key="1">
    <citation type="journal article" date="2013" name="Nat. Genet.">
        <title>The high-quality draft genome of peach (Prunus persica) identifies unique patterns of genetic diversity, domestication and genome evolution.</title>
        <authorList>
            <consortium name="International Peach Genome Initiative"/>
            <person name="Verde I."/>
            <person name="Abbott A.G."/>
            <person name="Scalabrin S."/>
            <person name="Jung S."/>
            <person name="Shu S."/>
            <person name="Marroni F."/>
            <person name="Zhebentyayeva T."/>
            <person name="Dettori M.T."/>
            <person name="Grimwood J."/>
            <person name="Cattonaro F."/>
            <person name="Zuccolo A."/>
            <person name="Rossini L."/>
            <person name="Jenkins J."/>
            <person name="Vendramin E."/>
            <person name="Meisel L.A."/>
            <person name="Decroocq V."/>
            <person name="Sosinski B."/>
            <person name="Prochnik S."/>
            <person name="Mitros T."/>
            <person name="Policriti A."/>
            <person name="Cipriani G."/>
            <person name="Dondini L."/>
            <person name="Ficklin S."/>
            <person name="Goodstein D.M."/>
            <person name="Xuan P."/>
            <person name="Del Fabbro C."/>
            <person name="Aramini V."/>
            <person name="Copetti D."/>
            <person name="Gonzalez S."/>
            <person name="Horner D.S."/>
            <person name="Falchi R."/>
            <person name="Lucas S."/>
            <person name="Mica E."/>
            <person name="Maldonado J."/>
            <person name="Lazzari B."/>
            <person name="Bielenberg D."/>
            <person name="Pirona R."/>
            <person name="Miculan M."/>
            <person name="Barakat A."/>
            <person name="Testolin R."/>
            <person name="Stella A."/>
            <person name="Tartarini S."/>
            <person name="Tonutti P."/>
            <person name="Arus P."/>
            <person name="Orellana A."/>
            <person name="Wells C."/>
            <person name="Main D."/>
            <person name="Vizzotto G."/>
            <person name="Silva H."/>
            <person name="Salamini F."/>
            <person name="Schmutz J."/>
            <person name="Morgante M."/>
            <person name="Rokhsar D.S."/>
        </authorList>
    </citation>
    <scope>NUCLEOTIDE SEQUENCE [LARGE SCALE GENOMIC DNA]</scope>
    <source>
        <strain evidence="3">cv. Nemared</strain>
    </source>
</reference>
<dbReference type="Proteomes" id="UP000006882">
    <property type="component" value="Chromosome G2"/>
</dbReference>
<organism evidence="2 3">
    <name type="scientific">Prunus persica</name>
    <name type="common">Peach</name>
    <name type="synonym">Amygdalus persica</name>
    <dbReference type="NCBI Taxonomy" id="3760"/>
    <lineage>
        <taxon>Eukaryota</taxon>
        <taxon>Viridiplantae</taxon>
        <taxon>Streptophyta</taxon>
        <taxon>Embryophyta</taxon>
        <taxon>Tracheophyta</taxon>
        <taxon>Spermatophyta</taxon>
        <taxon>Magnoliopsida</taxon>
        <taxon>eudicotyledons</taxon>
        <taxon>Gunneridae</taxon>
        <taxon>Pentapetalae</taxon>
        <taxon>rosids</taxon>
        <taxon>fabids</taxon>
        <taxon>Rosales</taxon>
        <taxon>Rosaceae</taxon>
        <taxon>Amygdaloideae</taxon>
        <taxon>Amygdaleae</taxon>
        <taxon>Prunus</taxon>
    </lineage>
</organism>